<dbReference type="GO" id="GO:0004185">
    <property type="term" value="F:serine-type carboxypeptidase activity"/>
    <property type="evidence" value="ECO:0007669"/>
    <property type="project" value="InterPro"/>
</dbReference>
<organism evidence="6 7">
    <name type="scientific">Fusarium tjaetaba</name>
    <dbReference type="NCBI Taxonomy" id="1567544"/>
    <lineage>
        <taxon>Eukaryota</taxon>
        <taxon>Fungi</taxon>
        <taxon>Dikarya</taxon>
        <taxon>Ascomycota</taxon>
        <taxon>Pezizomycotina</taxon>
        <taxon>Sordariomycetes</taxon>
        <taxon>Hypocreomycetidae</taxon>
        <taxon>Hypocreales</taxon>
        <taxon>Nectriaceae</taxon>
        <taxon>Fusarium</taxon>
        <taxon>Fusarium fujikuroi species complex</taxon>
    </lineage>
</organism>
<evidence type="ECO:0000256" key="3">
    <source>
        <dbReference type="ARBA" id="ARBA00022670"/>
    </source>
</evidence>
<gene>
    <name evidence="6" type="ORF">FTJAE_10667</name>
</gene>
<dbReference type="GO" id="GO:0006508">
    <property type="term" value="P:proteolysis"/>
    <property type="evidence" value="ECO:0007669"/>
    <property type="project" value="UniProtKB-KW"/>
</dbReference>
<comment type="caution">
    <text evidence="6">The sequence shown here is derived from an EMBL/GenBank/DDBJ whole genome shotgun (WGS) entry which is preliminary data.</text>
</comment>
<dbReference type="Pfam" id="PF00450">
    <property type="entry name" value="Peptidase_S10"/>
    <property type="match status" value="1"/>
</dbReference>
<keyword evidence="5" id="KW-0325">Glycoprotein</keyword>
<dbReference type="GO" id="GO:0000324">
    <property type="term" value="C:fungal-type vacuole"/>
    <property type="evidence" value="ECO:0007669"/>
    <property type="project" value="TreeGrafter"/>
</dbReference>
<comment type="similarity">
    <text evidence="1">Belongs to the peptidase S10 family.</text>
</comment>
<dbReference type="Proteomes" id="UP000530670">
    <property type="component" value="Unassembled WGS sequence"/>
</dbReference>
<keyword evidence="7" id="KW-1185">Reference proteome</keyword>
<dbReference type="PANTHER" id="PTHR11802:SF432">
    <property type="entry name" value="Y, PUTATIVE-RELATED"/>
    <property type="match status" value="1"/>
</dbReference>
<dbReference type="PRINTS" id="PR00724">
    <property type="entry name" value="CRBOXYPTASEC"/>
</dbReference>
<proteinExistence type="inferred from homology"/>
<evidence type="ECO:0000256" key="5">
    <source>
        <dbReference type="ARBA" id="ARBA00023180"/>
    </source>
</evidence>
<keyword evidence="3 6" id="KW-0645">Protease</keyword>
<dbReference type="Gene3D" id="1.10.287.410">
    <property type="match status" value="1"/>
</dbReference>
<reference evidence="6 7" key="1">
    <citation type="submission" date="2020-05" db="EMBL/GenBank/DDBJ databases">
        <title>Identification and distribution of gene clusters putatively required for synthesis of sphingolipid metabolism inhibitors in phylogenetically diverse species of the filamentous fungus Fusarium.</title>
        <authorList>
            <person name="Kim H.-S."/>
            <person name="Busman M."/>
            <person name="Brown D.W."/>
            <person name="Divon H."/>
            <person name="Uhlig S."/>
            <person name="Proctor R.H."/>
        </authorList>
    </citation>
    <scope>NUCLEOTIDE SEQUENCE [LARGE SCALE GENOMIC DNA]</scope>
    <source>
        <strain evidence="6 7">NRRL 66243</strain>
    </source>
</reference>
<evidence type="ECO:0000256" key="1">
    <source>
        <dbReference type="ARBA" id="ARBA00009431"/>
    </source>
</evidence>
<dbReference type="AlphaFoldDB" id="A0A8H5QYB8"/>
<dbReference type="InterPro" id="IPR001563">
    <property type="entry name" value="Peptidase_S10"/>
</dbReference>
<evidence type="ECO:0000256" key="2">
    <source>
        <dbReference type="ARBA" id="ARBA00022645"/>
    </source>
</evidence>
<protein>
    <submittedName>
        <fullName evidence="6">PRC1-carboxypeptidase y serine-type protease</fullName>
    </submittedName>
</protein>
<dbReference type="InterPro" id="IPR029058">
    <property type="entry name" value="AB_hydrolase_fold"/>
</dbReference>
<keyword evidence="4" id="KW-0378">Hydrolase</keyword>
<dbReference type="GeneID" id="59295801"/>
<accession>A0A8H5QYB8</accession>
<evidence type="ECO:0000256" key="4">
    <source>
        <dbReference type="ARBA" id="ARBA00022801"/>
    </source>
</evidence>
<name>A0A8H5QYB8_9HYPO</name>
<evidence type="ECO:0000313" key="6">
    <source>
        <dbReference type="EMBL" id="KAF5623280.1"/>
    </source>
</evidence>
<dbReference type="OrthoDB" id="443318at2759"/>
<dbReference type="SUPFAM" id="SSF53474">
    <property type="entry name" value="alpha/beta-Hydrolases"/>
    <property type="match status" value="1"/>
</dbReference>
<dbReference type="EMBL" id="JAAQRI010000250">
    <property type="protein sequence ID" value="KAF5623280.1"/>
    <property type="molecule type" value="Genomic_DNA"/>
</dbReference>
<keyword evidence="2 6" id="KW-0121">Carboxypeptidase</keyword>
<dbReference type="PANTHER" id="PTHR11802">
    <property type="entry name" value="SERINE PROTEASE FAMILY S10 SERINE CARBOXYPEPTIDASE"/>
    <property type="match status" value="1"/>
</dbReference>
<dbReference type="RefSeq" id="XP_037202283.1">
    <property type="nucleotide sequence ID" value="XM_037343531.1"/>
</dbReference>
<dbReference type="Gene3D" id="3.40.50.1820">
    <property type="entry name" value="alpha/beta hydrolase"/>
    <property type="match status" value="1"/>
</dbReference>
<evidence type="ECO:0000313" key="7">
    <source>
        <dbReference type="Proteomes" id="UP000530670"/>
    </source>
</evidence>
<sequence>MPKINDRFRFDGDMMTTDNLLHLAEFTSLPALRKVAGHFKTRVWSDGKFDAGSVFIMDSPSQQQIAMWLGPVAVSLLATISKVAGQDQKPLTDEPVTKPAFTVREQSSDLCDAGARQFTGTVNVTEDKSMFFWYFESRNDPENDPLLLWMSGGPGASGAMGLFMGSGPCTVNPDGNSTKRAEYSWIDHANVVYIDQPVGVGFSKITDRNKIAVSLEQGAKDVHTFLSTFSHDVFPNLAGKPWHITGESMGGHYVTGYTKHIVAHERENAERGIKPRVEISSAIIVDGYIDATQQFIGYYTFFCENWADDGRKYPLMNRTACENMFAAIPECRRLGSQCQFFYDIETCKAANEICEETLGEYFMEGVVPGGWDPYDSRHSCETPPLCSNLDHGPEWKFLNRRWVQERLGFDRFPFDLIDFDTNERWDIAQNIHIPVTRELTWILDETSIRVLFINGNNDIIINTPGQMRMLNQQRWNGQDNYRELGYEPWYYKDGELTSDADGWNVKEGGFWKGNDQLRFYAVDEAGHMSPKDQPEAIGAIVRAWLRND</sequence>